<dbReference type="AlphaFoldDB" id="W3X341"/>
<dbReference type="OMA" id="RYPYGHF"/>
<dbReference type="ESTHER" id="pesfw-w3x341">
    <property type="family name" value="Thiohydrolase"/>
</dbReference>
<feature type="domain" description="AB hydrolase-1" evidence="2">
    <location>
        <begin position="35"/>
        <end position="278"/>
    </location>
</feature>
<sequence length="305" mass="33536">MSPFRLQKTVKCQTIDGISLEAWFWEVDGPAPVIVMSHGLNCVKEMSLSQTAEGFQSAGYNVLLYDARNVGGSGGSPRNEVDPWQLAQDLSDVVSFVRSLPSVDAKRIIVWGISLGASVSGCCAAIDRRPIATVMVCPIFKMIRPDRRKAIFGQLMRDRESQLRGNQPYTLPPYDSKGENPAGYAGSGGPGGLEAHMLMKTATDRGHPNFRDRVTLQTFHKLALFRPRDLLEELLETPALMVIPENDKLSLPEDQLAAYEALQAPKRLYWAKGAGHMDVLTGPGHEDVMKATLEFLESVLEGEIP</sequence>
<dbReference type="Proteomes" id="UP000030651">
    <property type="component" value="Unassembled WGS sequence"/>
</dbReference>
<dbReference type="GeneID" id="19272966"/>
<dbReference type="InParanoid" id="W3X341"/>
<keyword evidence="4" id="KW-1185">Reference proteome</keyword>
<dbReference type="Gene3D" id="1.10.10.800">
    <property type="match status" value="1"/>
</dbReference>
<evidence type="ECO:0000259" key="2">
    <source>
        <dbReference type="Pfam" id="PF12697"/>
    </source>
</evidence>
<proteinExistence type="inferred from homology"/>
<dbReference type="InterPro" id="IPR000073">
    <property type="entry name" value="AB_hydrolase_1"/>
</dbReference>
<dbReference type="HOGENOM" id="CLU_048587_1_1_1"/>
<protein>
    <recommendedName>
        <fullName evidence="2">AB hydrolase-1 domain-containing protein</fullName>
    </recommendedName>
</protein>
<name>W3X341_PESFW</name>
<dbReference type="RefSeq" id="XP_007834725.1">
    <property type="nucleotide sequence ID" value="XM_007836534.1"/>
</dbReference>
<reference evidence="4" key="1">
    <citation type="journal article" date="2015" name="BMC Genomics">
        <title>Genomic and transcriptomic analysis of the endophytic fungus Pestalotiopsis fici reveals its lifestyle and high potential for synthesis of natural products.</title>
        <authorList>
            <person name="Wang X."/>
            <person name="Zhang X."/>
            <person name="Liu L."/>
            <person name="Xiang M."/>
            <person name="Wang W."/>
            <person name="Sun X."/>
            <person name="Che Y."/>
            <person name="Guo L."/>
            <person name="Liu G."/>
            <person name="Guo L."/>
            <person name="Wang C."/>
            <person name="Yin W.B."/>
            <person name="Stadler M."/>
            <person name="Zhang X."/>
            <person name="Liu X."/>
        </authorList>
    </citation>
    <scope>NUCLEOTIDE SEQUENCE [LARGE SCALE GENOMIC DNA]</scope>
    <source>
        <strain evidence="4">W106-1 / CGMCC3.15140</strain>
    </source>
</reference>
<evidence type="ECO:0000313" key="3">
    <source>
        <dbReference type="EMBL" id="ETS80424.1"/>
    </source>
</evidence>
<gene>
    <name evidence="3" type="ORF">PFICI_07953</name>
</gene>
<evidence type="ECO:0000313" key="4">
    <source>
        <dbReference type="Proteomes" id="UP000030651"/>
    </source>
</evidence>
<dbReference type="PANTHER" id="PTHR47751">
    <property type="entry name" value="SUPERFAMILY HYDROLASE, PUTATIVE (AFU_ORTHOLOGUE AFUA_2G16580)-RELATED"/>
    <property type="match status" value="1"/>
</dbReference>
<dbReference type="InterPro" id="IPR051411">
    <property type="entry name" value="Polyketide_trans_af380"/>
</dbReference>
<dbReference type="EMBL" id="KI912113">
    <property type="protein sequence ID" value="ETS80424.1"/>
    <property type="molecule type" value="Genomic_DNA"/>
</dbReference>
<dbReference type="SUPFAM" id="SSF53474">
    <property type="entry name" value="alpha/beta-Hydrolases"/>
    <property type="match status" value="1"/>
</dbReference>
<dbReference type="OrthoDB" id="2498029at2759"/>
<accession>W3X341</accession>
<dbReference type="Gene3D" id="3.40.50.1820">
    <property type="entry name" value="alpha/beta hydrolase"/>
    <property type="match status" value="1"/>
</dbReference>
<dbReference type="KEGG" id="pfy:PFICI_07953"/>
<evidence type="ECO:0000256" key="1">
    <source>
        <dbReference type="ARBA" id="ARBA00029464"/>
    </source>
</evidence>
<dbReference type="InterPro" id="IPR029058">
    <property type="entry name" value="AB_hydrolase_fold"/>
</dbReference>
<dbReference type="PANTHER" id="PTHR47751:SF2">
    <property type="entry name" value="DLTD N-TERMINAL DOMAIN PROTEIN (AFU_ORTHOLOGUE AFUA_8G00380)-RELATED"/>
    <property type="match status" value="1"/>
</dbReference>
<organism evidence="3 4">
    <name type="scientific">Pestalotiopsis fici (strain W106-1 / CGMCC3.15140)</name>
    <dbReference type="NCBI Taxonomy" id="1229662"/>
    <lineage>
        <taxon>Eukaryota</taxon>
        <taxon>Fungi</taxon>
        <taxon>Dikarya</taxon>
        <taxon>Ascomycota</taxon>
        <taxon>Pezizomycotina</taxon>
        <taxon>Sordariomycetes</taxon>
        <taxon>Xylariomycetidae</taxon>
        <taxon>Amphisphaeriales</taxon>
        <taxon>Sporocadaceae</taxon>
        <taxon>Pestalotiopsis</taxon>
    </lineage>
</organism>
<comment type="similarity">
    <text evidence="1">Belongs to the polyketide transferase af380 family.</text>
</comment>
<dbReference type="Pfam" id="PF12697">
    <property type="entry name" value="Abhydrolase_6"/>
    <property type="match status" value="1"/>
</dbReference>
<dbReference type="eggNOG" id="ENOG502RZEK">
    <property type="taxonomic scope" value="Eukaryota"/>
</dbReference>